<organism evidence="1 2">
    <name type="scientific">Cryptolaemus montrouzieri</name>
    <dbReference type="NCBI Taxonomy" id="559131"/>
    <lineage>
        <taxon>Eukaryota</taxon>
        <taxon>Metazoa</taxon>
        <taxon>Ecdysozoa</taxon>
        <taxon>Arthropoda</taxon>
        <taxon>Hexapoda</taxon>
        <taxon>Insecta</taxon>
        <taxon>Pterygota</taxon>
        <taxon>Neoptera</taxon>
        <taxon>Endopterygota</taxon>
        <taxon>Coleoptera</taxon>
        <taxon>Polyphaga</taxon>
        <taxon>Cucujiformia</taxon>
        <taxon>Coccinelloidea</taxon>
        <taxon>Coccinellidae</taxon>
        <taxon>Scymninae</taxon>
        <taxon>Scymnini</taxon>
        <taxon>Cryptolaemus</taxon>
    </lineage>
</organism>
<reference evidence="1 2" key="1">
    <citation type="journal article" date="2021" name="BMC Biol.">
        <title>Horizontally acquired antibacterial genes associated with adaptive radiation of ladybird beetles.</title>
        <authorList>
            <person name="Li H.S."/>
            <person name="Tang X.F."/>
            <person name="Huang Y.H."/>
            <person name="Xu Z.Y."/>
            <person name="Chen M.L."/>
            <person name="Du X.Y."/>
            <person name="Qiu B.Y."/>
            <person name="Chen P.T."/>
            <person name="Zhang W."/>
            <person name="Slipinski A."/>
            <person name="Escalona H.E."/>
            <person name="Waterhouse R.M."/>
            <person name="Zwick A."/>
            <person name="Pang H."/>
        </authorList>
    </citation>
    <scope>NUCLEOTIDE SEQUENCE [LARGE SCALE GENOMIC DNA]</scope>
    <source>
        <strain evidence="1">SYSU2018</strain>
    </source>
</reference>
<sequence>MTTYTRNNCVLCLDHIFVRRKYPIDNFRTIAWRINITDHSPVLLGVVYPGGQNGIHISHNLRNEKWNDIYHSYDAESASKYFIEQLQGCIRSCTRKIRIKKQNSKRREWMTDALLKWICTKNELYRGLQRSLNDVELKMEFKKYRNKLTELIKPKKLIFKRRNCEERREFERSMEVRSKFKFEK</sequence>
<evidence type="ECO:0000313" key="2">
    <source>
        <dbReference type="Proteomes" id="UP001516400"/>
    </source>
</evidence>
<accession>A0ABD2NUE2</accession>
<gene>
    <name evidence="1" type="ORF">HHI36_005502</name>
</gene>
<comment type="caution">
    <text evidence="1">The sequence shown here is derived from an EMBL/GenBank/DDBJ whole genome shotgun (WGS) entry which is preliminary data.</text>
</comment>
<dbReference type="EMBL" id="JABFTP020000144">
    <property type="protein sequence ID" value="KAL3282313.1"/>
    <property type="molecule type" value="Genomic_DNA"/>
</dbReference>
<protein>
    <submittedName>
        <fullName evidence="1">Uncharacterized protein</fullName>
    </submittedName>
</protein>
<proteinExistence type="predicted"/>
<name>A0ABD2NUE2_9CUCU</name>
<dbReference type="AlphaFoldDB" id="A0ABD2NUE2"/>
<dbReference type="Proteomes" id="UP001516400">
    <property type="component" value="Unassembled WGS sequence"/>
</dbReference>
<evidence type="ECO:0000313" key="1">
    <source>
        <dbReference type="EMBL" id="KAL3282313.1"/>
    </source>
</evidence>
<keyword evidence="2" id="KW-1185">Reference proteome</keyword>